<organism evidence="1 2">
    <name type="scientific">Micromonospora inositola</name>
    <dbReference type="NCBI Taxonomy" id="47865"/>
    <lineage>
        <taxon>Bacteria</taxon>
        <taxon>Bacillati</taxon>
        <taxon>Actinomycetota</taxon>
        <taxon>Actinomycetes</taxon>
        <taxon>Micromonosporales</taxon>
        <taxon>Micromonosporaceae</taxon>
        <taxon>Micromonospora</taxon>
    </lineage>
</organism>
<gene>
    <name evidence="1" type="ORF">GA0070613_6378</name>
</gene>
<reference evidence="2" key="1">
    <citation type="submission" date="2016-06" db="EMBL/GenBank/DDBJ databases">
        <authorList>
            <person name="Varghese N."/>
            <person name="Submissions Spin"/>
        </authorList>
    </citation>
    <scope>NUCLEOTIDE SEQUENCE [LARGE SCALE GENOMIC DNA]</scope>
    <source>
        <strain evidence="2">DSM 43819</strain>
    </source>
</reference>
<proteinExistence type="predicted"/>
<dbReference type="AlphaFoldDB" id="A0A1C5K5X4"/>
<sequence>MNLPLIGWAISLTVCRRDKEVGRVRELHIPLSATSEWRCALLSAVQDARSTQKASYRA</sequence>
<accession>A0A1C5K5X4</accession>
<keyword evidence="2" id="KW-1185">Reference proteome</keyword>
<evidence type="ECO:0000313" key="2">
    <source>
        <dbReference type="Proteomes" id="UP000198221"/>
    </source>
</evidence>
<name>A0A1C5K5X4_9ACTN</name>
<protein>
    <submittedName>
        <fullName evidence="1">Uncharacterized protein</fullName>
    </submittedName>
</protein>
<dbReference type="EMBL" id="LT607754">
    <property type="protein sequence ID" value="SCG77816.1"/>
    <property type="molecule type" value="Genomic_DNA"/>
</dbReference>
<dbReference type="Proteomes" id="UP000198221">
    <property type="component" value="Chromosome I"/>
</dbReference>
<evidence type="ECO:0000313" key="1">
    <source>
        <dbReference type="EMBL" id="SCG77816.1"/>
    </source>
</evidence>